<feature type="transmembrane region" description="Helical" evidence="1">
    <location>
        <begin position="73"/>
        <end position="96"/>
    </location>
</feature>
<keyword evidence="3" id="KW-1185">Reference proteome</keyword>
<accession>U3PA43</accession>
<organism evidence="2 3">
    <name type="scientific">Leifsonia xyli subsp. cynodontis DSM 46306</name>
    <dbReference type="NCBI Taxonomy" id="1389489"/>
    <lineage>
        <taxon>Bacteria</taxon>
        <taxon>Bacillati</taxon>
        <taxon>Actinomycetota</taxon>
        <taxon>Actinomycetes</taxon>
        <taxon>Micrococcales</taxon>
        <taxon>Microbacteriaceae</taxon>
        <taxon>Leifsonia</taxon>
    </lineage>
</organism>
<dbReference type="RefSeq" id="WP_021755178.1">
    <property type="nucleotide sequence ID" value="NC_022438.1"/>
</dbReference>
<reference evidence="2 3" key="1">
    <citation type="journal article" date="2013" name="Genome Announc.">
        <title>Complete Genome Sequence of Leifsonia xyli subsp. cynodontis Strain DSM46306, a Gram-Positive Bacterial Pathogen of Grasses.</title>
        <authorList>
            <person name="Monteiro-Vitorello C.B."/>
            <person name="Zerillo M.M."/>
            <person name="Van Sluys M.A."/>
            <person name="Camargo L.E."/>
            <person name="Kitajima J.P."/>
        </authorList>
    </citation>
    <scope>NUCLEOTIDE SEQUENCE [LARGE SCALE GENOMIC DNA]</scope>
    <source>
        <strain evidence="2 3">DSM 46306</strain>
    </source>
</reference>
<dbReference type="KEGG" id="lxy:O159_16660"/>
<keyword evidence="1" id="KW-1133">Transmembrane helix</keyword>
<sequence>MNDHIIPIDHLCDDLNRRPERVEFGANHQEVSIATPAEDCVLILKAGLDRTHYVESCHRPNVPAGISEGMAGVLVLAVVFVLGLAMTALLCGWVFLPVGVRSWG</sequence>
<dbReference type="EMBL" id="CP006734">
    <property type="protein sequence ID" value="AGW41712.1"/>
    <property type="molecule type" value="Genomic_DNA"/>
</dbReference>
<dbReference type="AlphaFoldDB" id="U3PA43"/>
<keyword evidence="1" id="KW-0472">Membrane</keyword>
<evidence type="ECO:0000256" key="1">
    <source>
        <dbReference type="SAM" id="Phobius"/>
    </source>
</evidence>
<protein>
    <submittedName>
        <fullName evidence="2">Uncharacterized protein</fullName>
    </submittedName>
</protein>
<evidence type="ECO:0000313" key="3">
    <source>
        <dbReference type="Proteomes" id="UP000016743"/>
    </source>
</evidence>
<keyword evidence="1" id="KW-0812">Transmembrane</keyword>
<gene>
    <name evidence="2" type="ORF">O159_16660</name>
</gene>
<dbReference type="Proteomes" id="UP000016743">
    <property type="component" value="Chromosome"/>
</dbReference>
<name>U3PA43_LEIXC</name>
<dbReference type="STRING" id="1389489.O159_16660"/>
<evidence type="ECO:0000313" key="2">
    <source>
        <dbReference type="EMBL" id="AGW41712.1"/>
    </source>
</evidence>
<proteinExistence type="predicted"/>
<dbReference type="HOGENOM" id="CLU_2246655_0_0_11"/>